<protein>
    <submittedName>
        <fullName evidence="2">Uncharacterized protein</fullName>
    </submittedName>
</protein>
<evidence type="ECO:0000313" key="3">
    <source>
        <dbReference type="Proteomes" id="UP001154078"/>
    </source>
</evidence>
<evidence type="ECO:0000256" key="1">
    <source>
        <dbReference type="SAM" id="MobiDB-lite"/>
    </source>
</evidence>
<organism evidence="2 3">
    <name type="scientific">Brassicogethes aeneus</name>
    <name type="common">Rape pollen beetle</name>
    <name type="synonym">Meligethes aeneus</name>
    <dbReference type="NCBI Taxonomy" id="1431903"/>
    <lineage>
        <taxon>Eukaryota</taxon>
        <taxon>Metazoa</taxon>
        <taxon>Ecdysozoa</taxon>
        <taxon>Arthropoda</taxon>
        <taxon>Hexapoda</taxon>
        <taxon>Insecta</taxon>
        <taxon>Pterygota</taxon>
        <taxon>Neoptera</taxon>
        <taxon>Endopterygota</taxon>
        <taxon>Coleoptera</taxon>
        <taxon>Polyphaga</taxon>
        <taxon>Cucujiformia</taxon>
        <taxon>Nitidulidae</taxon>
        <taxon>Meligethinae</taxon>
        <taxon>Brassicogethes</taxon>
    </lineage>
</organism>
<evidence type="ECO:0000313" key="2">
    <source>
        <dbReference type="EMBL" id="CAH0556606.1"/>
    </source>
</evidence>
<feature type="compositionally biased region" description="Acidic residues" evidence="1">
    <location>
        <begin position="61"/>
        <end position="87"/>
    </location>
</feature>
<sequence length="87" mass="9621">MGQKNCSNVANLSKKLKVYINPFDFTLDKDKLFNITTGEAASSQITEFLLNIEHNGNVAGDESDIMDEESELESEDSVSDDTDSENN</sequence>
<reference evidence="2" key="1">
    <citation type="submission" date="2021-12" db="EMBL/GenBank/DDBJ databases">
        <authorList>
            <person name="King R."/>
        </authorList>
    </citation>
    <scope>NUCLEOTIDE SEQUENCE</scope>
</reference>
<feature type="region of interest" description="Disordered" evidence="1">
    <location>
        <begin position="57"/>
        <end position="87"/>
    </location>
</feature>
<dbReference type="EMBL" id="OV121136">
    <property type="protein sequence ID" value="CAH0556606.1"/>
    <property type="molecule type" value="Genomic_DNA"/>
</dbReference>
<gene>
    <name evidence="2" type="ORF">MELIAE_LOCUS7506</name>
</gene>
<proteinExistence type="predicted"/>
<dbReference type="OrthoDB" id="7405901at2759"/>
<dbReference type="AlphaFoldDB" id="A0A9P0B6V2"/>
<name>A0A9P0B6V2_BRAAE</name>
<accession>A0A9P0B6V2</accession>
<dbReference type="Proteomes" id="UP001154078">
    <property type="component" value="Chromosome 5"/>
</dbReference>
<keyword evidence="3" id="KW-1185">Reference proteome</keyword>